<evidence type="ECO:0000256" key="4">
    <source>
        <dbReference type="PROSITE-ProRule" id="PRU00433"/>
    </source>
</evidence>
<dbReference type="PANTHER" id="PTHR35889:SF3">
    <property type="entry name" value="F-BOX DOMAIN-CONTAINING PROTEIN"/>
    <property type="match status" value="1"/>
</dbReference>
<name>A0A934RT17_9BACT</name>
<dbReference type="Proteomes" id="UP000617628">
    <property type="component" value="Unassembled WGS sequence"/>
</dbReference>
<dbReference type="SUPFAM" id="SSF46626">
    <property type="entry name" value="Cytochrome c"/>
    <property type="match status" value="1"/>
</dbReference>
<keyword evidence="2 4" id="KW-0479">Metal-binding</keyword>
<sequence>MMSAKTRNISLFLILVGVTGMIGLLLANPLDGEPRSDFLQFLGRFHPVTLHLPIAFVGMLALMELLVSACKMEQLKGAKGFVLLLSILSTILAVVTGFLLAFSSGSDEPLVLSHMRNGVLLAIACLGLGALKLFDSKRVAVVGYRLLLCGSVLLVAYASHEGGSITHGRDYLTRYMPDPLRVVLGLEVEQKATVAKVEDLVVYRDLIHPMMEQNCLSCHNTDKTKGELNLESYAGHLAGGEIGPAIVPHDLDASELYFRVTLPRDDEEFMPPDEKPPLSEAEIALIEWWIEQGAPAEATLGELADLSAAVETYVADVFSKMLTPEEIERLNEERAALYAALADLQSDTGVLIEPVEANALEFSIYAHSVAREFEDKSLLPFEDFADRIVSADFSSSKISDEAISSISKFSNLKHLVLSKTQLTGKALGELAKLQKLESLNLYGSSLEADRLPELAKLVQLKKLYLFQTELHTDELLEELRSKLPDCEVL</sequence>
<dbReference type="Gene3D" id="3.80.10.10">
    <property type="entry name" value="Ribonuclease Inhibitor"/>
    <property type="match status" value="1"/>
</dbReference>
<keyword evidence="8" id="KW-1185">Reference proteome</keyword>
<evidence type="ECO:0000256" key="5">
    <source>
        <dbReference type="SAM" id="Phobius"/>
    </source>
</evidence>
<dbReference type="InterPro" id="IPR032675">
    <property type="entry name" value="LRR_dom_sf"/>
</dbReference>
<evidence type="ECO:0000256" key="2">
    <source>
        <dbReference type="ARBA" id="ARBA00022723"/>
    </source>
</evidence>
<feature type="transmembrane region" description="Helical" evidence="5">
    <location>
        <begin position="114"/>
        <end position="134"/>
    </location>
</feature>
<evidence type="ECO:0000256" key="3">
    <source>
        <dbReference type="ARBA" id="ARBA00023004"/>
    </source>
</evidence>
<evidence type="ECO:0000256" key="1">
    <source>
        <dbReference type="ARBA" id="ARBA00022617"/>
    </source>
</evidence>
<keyword evidence="3 4" id="KW-0408">Iron</keyword>
<organism evidence="7 8">
    <name type="scientific">Pelagicoccus mobilis</name>
    <dbReference type="NCBI Taxonomy" id="415221"/>
    <lineage>
        <taxon>Bacteria</taxon>
        <taxon>Pseudomonadati</taxon>
        <taxon>Verrucomicrobiota</taxon>
        <taxon>Opitutia</taxon>
        <taxon>Puniceicoccales</taxon>
        <taxon>Pelagicoccaceae</taxon>
        <taxon>Pelagicoccus</taxon>
    </lineage>
</organism>
<dbReference type="GO" id="GO:0046872">
    <property type="term" value="F:metal ion binding"/>
    <property type="evidence" value="ECO:0007669"/>
    <property type="project" value="UniProtKB-KW"/>
</dbReference>
<keyword evidence="1 4" id="KW-0349">Heme</keyword>
<dbReference type="Pfam" id="PF09990">
    <property type="entry name" value="DUF2231"/>
    <property type="match status" value="1"/>
</dbReference>
<keyword evidence="5" id="KW-1133">Transmembrane helix</keyword>
<dbReference type="GO" id="GO:0020037">
    <property type="term" value="F:heme binding"/>
    <property type="evidence" value="ECO:0007669"/>
    <property type="project" value="InterPro"/>
</dbReference>
<feature type="transmembrane region" description="Helical" evidence="5">
    <location>
        <begin position="141"/>
        <end position="159"/>
    </location>
</feature>
<reference evidence="7" key="1">
    <citation type="submission" date="2021-01" db="EMBL/GenBank/DDBJ databases">
        <title>Modified the classification status of verrucomicrobia.</title>
        <authorList>
            <person name="Feng X."/>
        </authorList>
    </citation>
    <scope>NUCLEOTIDE SEQUENCE</scope>
    <source>
        <strain evidence="7">KCTC 13126</strain>
    </source>
</reference>
<feature type="transmembrane region" description="Helical" evidence="5">
    <location>
        <begin position="51"/>
        <end position="69"/>
    </location>
</feature>
<comment type="caution">
    <text evidence="7">The sequence shown here is derived from an EMBL/GenBank/DDBJ whole genome shotgun (WGS) entry which is preliminary data.</text>
</comment>
<protein>
    <recommendedName>
        <fullName evidence="6">Cytochrome c domain-containing protein</fullName>
    </recommendedName>
</protein>
<dbReference type="PANTHER" id="PTHR35889">
    <property type="entry name" value="CYCLOINULO-OLIGOSACCHARIDE FRUCTANOTRANSFERASE-RELATED"/>
    <property type="match status" value="1"/>
</dbReference>
<dbReference type="GO" id="GO:0009055">
    <property type="term" value="F:electron transfer activity"/>
    <property type="evidence" value="ECO:0007669"/>
    <property type="project" value="InterPro"/>
</dbReference>
<proteinExistence type="predicted"/>
<evidence type="ECO:0000313" key="8">
    <source>
        <dbReference type="Proteomes" id="UP000617628"/>
    </source>
</evidence>
<dbReference type="InterPro" id="IPR009056">
    <property type="entry name" value="Cyt_c-like_dom"/>
</dbReference>
<dbReference type="EMBL" id="JAENIL010000014">
    <property type="protein sequence ID" value="MBK1877060.1"/>
    <property type="molecule type" value="Genomic_DNA"/>
</dbReference>
<dbReference type="Pfam" id="PF07635">
    <property type="entry name" value="PSCyt1"/>
    <property type="match status" value="1"/>
</dbReference>
<evidence type="ECO:0000259" key="6">
    <source>
        <dbReference type="PROSITE" id="PS51007"/>
    </source>
</evidence>
<dbReference type="SUPFAM" id="SSF52047">
    <property type="entry name" value="RNI-like"/>
    <property type="match status" value="1"/>
</dbReference>
<dbReference type="RefSeq" id="WP_200355277.1">
    <property type="nucleotide sequence ID" value="NZ_JAENIL010000014.1"/>
</dbReference>
<keyword evidence="5" id="KW-0812">Transmembrane</keyword>
<accession>A0A934RT17</accession>
<dbReference type="InterPro" id="IPR019251">
    <property type="entry name" value="DUF2231_TM"/>
</dbReference>
<keyword evidence="5" id="KW-0472">Membrane</keyword>
<gene>
    <name evidence="7" type="ORF">JIN87_09285</name>
</gene>
<dbReference type="PROSITE" id="PS51007">
    <property type="entry name" value="CYTC"/>
    <property type="match status" value="1"/>
</dbReference>
<dbReference type="InterPro" id="IPR011429">
    <property type="entry name" value="Cyt_c_Planctomycete-type"/>
</dbReference>
<dbReference type="InterPro" id="IPR036909">
    <property type="entry name" value="Cyt_c-like_dom_sf"/>
</dbReference>
<dbReference type="AlphaFoldDB" id="A0A934RT17"/>
<evidence type="ECO:0000313" key="7">
    <source>
        <dbReference type="EMBL" id="MBK1877060.1"/>
    </source>
</evidence>
<feature type="transmembrane region" description="Helical" evidence="5">
    <location>
        <begin position="81"/>
        <end position="102"/>
    </location>
</feature>
<feature type="domain" description="Cytochrome c" evidence="6">
    <location>
        <begin position="192"/>
        <end position="338"/>
    </location>
</feature>